<evidence type="ECO:0000256" key="1">
    <source>
        <dbReference type="SAM" id="MobiDB-lite"/>
    </source>
</evidence>
<evidence type="ECO:0000313" key="3">
    <source>
        <dbReference type="Proteomes" id="UP000237911"/>
    </source>
</evidence>
<dbReference type="EMBL" id="PUEV01000015">
    <property type="protein sequence ID" value="PQM53416.1"/>
    <property type="molecule type" value="Genomic_DNA"/>
</dbReference>
<gene>
    <name evidence="2" type="ORF">C5U48_04485</name>
</gene>
<proteinExistence type="predicted"/>
<accession>A0A9X7IQL5</accession>
<dbReference type="Proteomes" id="UP000237911">
    <property type="component" value="Unassembled WGS sequence"/>
</dbReference>
<keyword evidence="3" id="KW-1185">Reference proteome</keyword>
<reference evidence="2 3" key="1">
    <citation type="submission" date="2018-02" db="EMBL/GenBank/DDBJ databases">
        <title>Draft genome sequence of Mycobacterium virginiense isolated from mud of a swine farm in Japan.</title>
        <authorList>
            <person name="Ohya K."/>
        </authorList>
    </citation>
    <scope>NUCLEOTIDE SEQUENCE [LARGE SCALE GENOMIC DNA]</scope>
    <source>
        <strain evidence="2 3">GF75</strain>
    </source>
</reference>
<feature type="region of interest" description="Disordered" evidence="1">
    <location>
        <begin position="42"/>
        <end position="84"/>
    </location>
</feature>
<feature type="region of interest" description="Disordered" evidence="1">
    <location>
        <begin position="1"/>
        <end position="20"/>
    </location>
</feature>
<evidence type="ECO:0000313" key="2">
    <source>
        <dbReference type="EMBL" id="PQM53416.1"/>
    </source>
</evidence>
<sequence>MRLSTASASPRRARCSSTSPIARSWNGWWPNWANDQPTARHAISGSGRAGRSLTGLIHQFPKPGQLRRRGRRRRSLSRAGTLSRKTSGLAAPLIATRLC</sequence>
<feature type="compositionally biased region" description="Basic residues" evidence="1">
    <location>
        <begin position="65"/>
        <end position="76"/>
    </location>
</feature>
<comment type="caution">
    <text evidence="2">The sequence shown here is derived from an EMBL/GenBank/DDBJ whole genome shotgun (WGS) entry which is preliminary data.</text>
</comment>
<name>A0A9X7IQL5_9MYCO</name>
<protein>
    <submittedName>
        <fullName evidence="2">Uncharacterized protein</fullName>
    </submittedName>
</protein>
<organism evidence="2 3">
    <name type="scientific">Mycolicibacter virginiensis</name>
    <dbReference type="NCBI Taxonomy" id="1795032"/>
    <lineage>
        <taxon>Bacteria</taxon>
        <taxon>Bacillati</taxon>
        <taxon>Actinomycetota</taxon>
        <taxon>Actinomycetes</taxon>
        <taxon>Mycobacteriales</taxon>
        <taxon>Mycobacteriaceae</taxon>
        <taxon>Mycolicibacter</taxon>
    </lineage>
</organism>
<dbReference type="AlphaFoldDB" id="A0A9X7IQL5"/>